<comment type="caution">
    <text evidence="1">The sequence shown here is derived from an EMBL/GenBank/DDBJ whole genome shotgun (WGS) entry which is preliminary data.</text>
</comment>
<accession>A0A0F9WQ06</accession>
<sequence length="76" mass="8856">MPNQDKLKPCPSCRAMPRWQQRAPIDYPRCETCEDWTILDRYPGVGYCGANRLRNLQIGPTPSRFGCVHHKPKRED</sequence>
<organism evidence="1">
    <name type="scientific">marine sediment metagenome</name>
    <dbReference type="NCBI Taxonomy" id="412755"/>
    <lineage>
        <taxon>unclassified sequences</taxon>
        <taxon>metagenomes</taxon>
        <taxon>ecological metagenomes</taxon>
    </lineage>
</organism>
<dbReference type="EMBL" id="LAZR01000225">
    <property type="protein sequence ID" value="KKN80798.1"/>
    <property type="molecule type" value="Genomic_DNA"/>
</dbReference>
<name>A0A0F9WQ06_9ZZZZ</name>
<evidence type="ECO:0000313" key="1">
    <source>
        <dbReference type="EMBL" id="KKN80798.1"/>
    </source>
</evidence>
<reference evidence="1" key="1">
    <citation type="journal article" date="2015" name="Nature">
        <title>Complex archaea that bridge the gap between prokaryotes and eukaryotes.</title>
        <authorList>
            <person name="Spang A."/>
            <person name="Saw J.H."/>
            <person name="Jorgensen S.L."/>
            <person name="Zaremba-Niedzwiedzka K."/>
            <person name="Martijn J."/>
            <person name="Lind A.E."/>
            <person name="van Eijk R."/>
            <person name="Schleper C."/>
            <person name="Guy L."/>
            <person name="Ettema T.J."/>
        </authorList>
    </citation>
    <scope>NUCLEOTIDE SEQUENCE</scope>
</reference>
<dbReference type="AlphaFoldDB" id="A0A0F9WQ06"/>
<protein>
    <submittedName>
        <fullName evidence="1">Uncharacterized protein</fullName>
    </submittedName>
</protein>
<proteinExistence type="predicted"/>
<gene>
    <name evidence="1" type="ORF">LCGC14_0326040</name>
</gene>